<accession>A0A0K0FI07</accession>
<reference evidence="1" key="1">
    <citation type="submission" date="2014-07" db="EMBL/GenBank/DDBJ databases">
        <authorList>
            <person name="Martin A.A"/>
            <person name="De Silva N."/>
        </authorList>
    </citation>
    <scope>NUCLEOTIDE SEQUENCE</scope>
</reference>
<reference evidence="2" key="2">
    <citation type="submission" date="2015-08" db="UniProtKB">
        <authorList>
            <consortium name="WormBaseParasite"/>
        </authorList>
    </citation>
    <scope>IDENTIFICATION</scope>
</reference>
<dbReference type="STRING" id="75913.A0A0K0FI07"/>
<dbReference type="Proteomes" id="UP000035680">
    <property type="component" value="Unassembled WGS sequence"/>
</dbReference>
<organism evidence="1 2">
    <name type="scientific">Strongyloides venezuelensis</name>
    <name type="common">Threadworm</name>
    <dbReference type="NCBI Taxonomy" id="75913"/>
    <lineage>
        <taxon>Eukaryota</taxon>
        <taxon>Metazoa</taxon>
        <taxon>Ecdysozoa</taxon>
        <taxon>Nematoda</taxon>
        <taxon>Chromadorea</taxon>
        <taxon>Rhabditida</taxon>
        <taxon>Tylenchina</taxon>
        <taxon>Panagrolaimomorpha</taxon>
        <taxon>Strongyloidoidea</taxon>
        <taxon>Strongyloididae</taxon>
        <taxon>Strongyloides</taxon>
    </lineage>
</organism>
<keyword evidence="1" id="KW-1185">Reference proteome</keyword>
<protein>
    <submittedName>
        <fullName evidence="2">Dot/Icm T4SS effector</fullName>
    </submittedName>
</protein>
<dbReference type="WBParaSite" id="SVE_0852500.1">
    <property type="protein sequence ID" value="SVE_0852500.1"/>
    <property type="gene ID" value="SVE_0852500"/>
</dbReference>
<evidence type="ECO:0000313" key="1">
    <source>
        <dbReference type="Proteomes" id="UP000035680"/>
    </source>
</evidence>
<dbReference type="AlphaFoldDB" id="A0A0K0FI07"/>
<evidence type="ECO:0000313" key="2">
    <source>
        <dbReference type="WBParaSite" id="SVE_0852500.1"/>
    </source>
</evidence>
<sequence length="250" mass="28592">MIYNITNDNLKSFIKELEQEYILLLGQLTYPGYTADHAKLVRHGQEVFDLLYALKFIKNDGPASDDSIDMHASSYLERFNPKSGKSIEPWIKQLERQLGEIVKQISLSISKDALLNIPISQLTKPFITSRNNFRSYEELFAEIDTSNRLLNSSIAITSNDSDIVAQLDETNRMIKHLLEMQNYSVNKITLDDKGKRMKANVMELTDEETNTIPPQTFNDLGKSAIVNHMSDKTVFDVKPKNPKFPKESKM</sequence>
<proteinExistence type="predicted"/>
<name>A0A0K0FI07_STRVS</name>